<evidence type="ECO:0000313" key="3">
    <source>
        <dbReference type="Proteomes" id="UP000027931"/>
    </source>
</evidence>
<organism evidence="2 3">
    <name type="scientific">Tumebacillus flagellatus</name>
    <dbReference type="NCBI Taxonomy" id="1157490"/>
    <lineage>
        <taxon>Bacteria</taxon>
        <taxon>Bacillati</taxon>
        <taxon>Bacillota</taxon>
        <taxon>Bacilli</taxon>
        <taxon>Bacillales</taxon>
        <taxon>Alicyclobacillaceae</taxon>
        <taxon>Tumebacillus</taxon>
    </lineage>
</organism>
<evidence type="ECO:0000259" key="1">
    <source>
        <dbReference type="Pfam" id="PF07238"/>
    </source>
</evidence>
<dbReference type="GO" id="GO:0035438">
    <property type="term" value="F:cyclic-di-GMP binding"/>
    <property type="evidence" value="ECO:0007669"/>
    <property type="project" value="InterPro"/>
</dbReference>
<evidence type="ECO:0000313" key="2">
    <source>
        <dbReference type="EMBL" id="KEO84228.1"/>
    </source>
</evidence>
<comment type="caution">
    <text evidence="2">The sequence shown here is derived from an EMBL/GenBank/DDBJ whole genome shotgun (WGS) entry which is preliminary data.</text>
</comment>
<sequence>MNGQNNARQYHRVNLRTTCRFRLRTLGNRTFRTGEMLDGFVENISGGGLSFMSRRDLPNSELLAWQFLIELGGEKLNLLGRIVWKRQVDSVFYYGVQFMFIREADQHHLVRLLNRYQILRRIQDRLTPDPTS</sequence>
<name>A0A074LW10_9BACL</name>
<dbReference type="Proteomes" id="UP000027931">
    <property type="component" value="Unassembled WGS sequence"/>
</dbReference>
<dbReference type="OrthoDB" id="2382373at2"/>
<dbReference type="Pfam" id="PF07238">
    <property type="entry name" value="PilZ"/>
    <property type="match status" value="1"/>
</dbReference>
<dbReference type="STRING" id="1157490.EL26_05535"/>
<dbReference type="SUPFAM" id="SSF141371">
    <property type="entry name" value="PilZ domain-like"/>
    <property type="match status" value="1"/>
</dbReference>
<accession>A0A074LW10</accession>
<dbReference type="EMBL" id="JMIR01000005">
    <property type="protein sequence ID" value="KEO84228.1"/>
    <property type="molecule type" value="Genomic_DNA"/>
</dbReference>
<dbReference type="AlphaFoldDB" id="A0A074LW10"/>
<feature type="domain" description="PilZ" evidence="1">
    <location>
        <begin position="8"/>
        <end position="114"/>
    </location>
</feature>
<dbReference type="Gene3D" id="2.40.10.220">
    <property type="entry name" value="predicted glycosyltransferase like domains"/>
    <property type="match status" value="1"/>
</dbReference>
<reference evidence="2 3" key="1">
    <citation type="journal article" date="2013" name="Int. J. Syst. Evol. Microbiol.">
        <title>Tumebacillus flagellatus sp. nov., an alpha-amylase/pullulanase-producing bacterium isolated from cassava wastewater.</title>
        <authorList>
            <person name="Wang Q."/>
            <person name="Xie N."/>
            <person name="Qin Y."/>
            <person name="Shen N."/>
            <person name="Zhu J."/>
            <person name="Mi H."/>
            <person name="Huang R."/>
        </authorList>
    </citation>
    <scope>NUCLEOTIDE SEQUENCE [LARGE SCALE GENOMIC DNA]</scope>
    <source>
        <strain evidence="2 3">GST4</strain>
    </source>
</reference>
<dbReference type="eggNOG" id="COG5001">
    <property type="taxonomic scope" value="Bacteria"/>
</dbReference>
<gene>
    <name evidence="2" type="ORF">EL26_05535</name>
</gene>
<dbReference type="RefSeq" id="WP_038085309.1">
    <property type="nucleotide sequence ID" value="NZ_JMIR01000005.1"/>
</dbReference>
<proteinExistence type="predicted"/>
<dbReference type="InterPro" id="IPR009875">
    <property type="entry name" value="PilZ_domain"/>
</dbReference>
<keyword evidence="3" id="KW-1185">Reference proteome</keyword>
<protein>
    <recommendedName>
        <fullName evidence="1">PilZ domain-containing protein</fullName>
    </recommendedName>
</protein>